<dbReference type="Proteomes" id="UP000031805">
    <property type="component" value="Segment"/>
</dbReference>
<gene>
    <name evidence="2" type="ORF">YenMTG1_115</name>
</gene>
<evidence type="ECO:0000313" key="2">
    <source>
        <dbReference type="EMBL" id="AJD81925.1"/>
    </source>
</evidence>
<dbReference type="InterPro" id="IPR055626">
    <property type="entry name" value="DUF7202"/>
</dbReference>
<keyword evidence="3" id="KW-1185">Reference proteome</keyword>
<organism evidence="2 3">
    <name type="scientific">Yersinia phage vB_YenM_TG1</name>
    <dbReference type="NCBI Taxonomy" id="1589265"/>
    <lineage>
        <taxon>Viruses</taxon>
        <taxon>Duplodnaviria</taxon>
        <taxon>Heunggongvirae</taxon>
        <taxon>Uroviricota</taxon>
        <taxon>Caudoviricetes</taxon>
        <taxon>Pantevenvirales</taxon>
        <taxon>Straboviridae</taxon>
        <taxon>Tevenvirinae</taxon>
        <taxon>Tegunavirus</taxon>
        <taxon>Tegunavirus yenmtg1</taxon>
    </lineage>
</organism>
<proteinExistence type="predicted"/>
<reference evidence="2 3" key="1">
    <citation type="submission" date="2014-11" db="EMBL/GenBank/DDBJ databases">
        <title>Complete genome sequence of vB_YenM_TG1, a broad host range bacteriophage which infects Yersinia enterocolitica.</title>
        <authorList>
            <person name="Leon-Velarde C.G."/>
            <person name="Kropinski A.M."/>
            <person name="Chen S."/>
            <person name="Griffiths M.W."/>
            <person name="Odumeru J.A."/>
        </authorList>
    </citation>
    <scope>NUCLEOTIDE SEQUENCE [LARGE SCALE GENOMIC DNA]</scope>
</reference>
<protein>
    <recommendedName>
        <fullName evidence="1">DUF7202 domain-containing protein</fullName>
    </recommendedName>
</protein>
<sequence length="69" mass="8280">MTHYPHPFVPKHKSEIHRQWKEIREAKCPIVGAKTSTYTYEGTFIEYTYINKKGKFMSLSFAYWLNGYE</sequence>
<dbReference type="EMBL" id="KP202158">
    <property type="protein sequence ID" value="AJD81925.1"/>
    <property type="molecule type" value="Genomic_DNA"/>
</dbReference>
<dbReference type="KEGG" id="vg:26627439"/>
<feature type="domain" description="DUF7202" evidence="1">
    <location>
        <begin position="1"/>
        <end position="68"/>
    </location>
</feature>
<dbReference type="RefSeq" id="YP_009200376.1">
    <property type="nucleotide sequence ID" value="NC_028820.1"/>
</dbReference>
<evidence type="ECO:0000313" key="3">
    <source>
        <dbReference type="Proteomes" id="UP000031805"/>
    </source>
</evidence>
<evidence type="ECO:0000259" key="1">
    <source>
        <dbReference type="Pfam" id="PF23832"/>
    </source>
</evidence>
<accession>A0A0B5A2Q9</accession>
<dbReference type="GeneID" id="26627439"/>
<name>A0A0B5A2Q9_9CAUD</name>
<dbReference type="Pfam" id="PF23832">
    <property type="entry name" value="DUF7202"/>
    <property type="match status" value="1"/>
</dbReference>